<evidence type="ECO:0000313" key="6">
    <source>
        <dbReference type="EMBL" id="SBW04859.1"/>
    </source>
</evidence>
<evidence type="ECO:0000256" key="1">
    <source>
        <dbReference type="ARBA" id="ARBA00004141"/>
    </source>
</evidence>
<dbReference type="EMBL" id="FLUP01000001">
    <property type="protein sequence ID" value="SBW04859.1"/>
    <property type="molecule type" value="Genomic_DNA"/>
</dbReference>
<feature type="transmembrane region" description="Helical" evidence="5">
    <location>
        <begin position="324"/>
        <end position="345"/>
    </location>
</feature>
<dbReference type="PANTHER" id="PTHR10283">
    <property type="entry name" value="SOLUTE CARRIER FAMILY 13 MEMBER"/>
    <property type="match status" value="1"/>
</dbReference>
<feature type="transmembrane region" description="Helical" evidence="5">
    <location>
        <begin position="88"/>
        <end position="110"/>
    </location>
</feature>
<keyword evidence="4 5" id="KW-0472">Membrane</keyword>
<feature type="transmembrane region" description="Helical" evidence="5">
    <location>
        <begin position="130"/>
        <end position="148"/>
    </location>
</feature>
<proteinExistence type="predicted"/>
<feature type="transmembrane region" description="Helical" evidence="5">
    <location>
        <begin position="446"/>
        <end position="469"/>
    </location>
</feature>
<evidence type="ECO:0000256" key="4">
    <source>
        <dbReference type="ARBA" id="ARBA00023136"/>
    </source>
</evidence>
<feature type="transmembrane region" description="Helical" evidence="5">
    <location>
        <begin position="408"/>
        <end position="426"/>
    </location>
</feature>
<evidence type="ECO:0000256" key="2">
    <source>
        <dbReference type="ARBA" id="ARBA00022692"/>
    </source>
</evidence>
<feature type="transmembrane region" description="Helical" evidence="5">
    <location>
        <begin position="45"/>
        <end position="76"/>
    </location>
</feature>
<accession>A0A212JZI0</accession>
<keyword evidence="2 5" id="KW-0812">Transmembrane</keyword>
<comment type="subcellular location">
    <subcellularLocation>
        <location evidence="1">Membrane</location>
        <topology evidence="1">Multi-pass membrane protein</topology>
    </subcellularLocation>
</comment>
<evidence type="ECO:0000256" key="3">
    <source>
        <dbReference type="ARBA" id="ARBA00022989"/>
    </source>
</evidence>
<dbReference type="PANTHER" id="PTHR10283:SF82">
    <property type="entry name" value="SOLUTE CARRIER FAMILY 13 MEMBER 2"/>
    <property type="match status" value="1"/>
</dbReference>
<organism evidence="6">
    <name type="scientific">uncultured Desulfovibrio sp</name>
    <dbReference type="NCBI Taxonomy" id="167968"/>
    <lineage>
        <taxon>Bacteria</taxon>
        <taxon>Pseudomonadati</taxon>
        <taxon>Thermodesulfobacteriota</taxon>
        <taxon>Desulfovibrionia</taxon>
        <taxon>Desulfovibrionales</taxon>
        <taxon>Desulfovibrionaceae</taxon>
        <taxon>Desulfovibrio</taxon>
        <taxon>environmental samples</taxon>
    </lineage>
</organism>
<dbReference type="InterPro" id="IPR001898">
    <property type="entry name" value="SLC13A/DASS"/>
</dbReference>
<protein>
    <submittedName>
        <fullName evidence="6">Divalent anion:Na+ symporter (DASS) family transporter</fullName>
    </submittedName>
</protein>
<dbReference type="AlphaFoldDB" id="A0A212JZI0"/>
<sequence length="476" mass="51712">MAEIAAENKGNLVKNIRLAGSVLSIILGIWVALQAPPEGLNEKTMIALGITVWAVGWWITEIVPEFVTGLMMCILWSAFKCVPFKTAFATFSTSGWWIMVGAFALGAVAGKTGLLKRISLWVLKLFPASFAGQVWGLIGSGTVIGPLIPSMNAKATLSSPIAMGISDELGIERKSNAANGLFGACYVGFILMGHMFMSGSFSHYVLVGMLPEAYRGVTWLQWLLWSLPYGVCVFLGMGLFIVTCYKPKEKVSLPAGYSNAQLEKLGPMTRNEKLCMGVLIVTLLMWMTESLHKISAGEVSLMAMCVLMLLKVMDKSDFKTGIDWSSVVFVGSILNMASVIQSLKVDRWLGTELQPLLANVISEPALFIVTLVVVASLVKLVIVSLTSASAIFVLILPPIMIAHGMNPWIACMVTFAGSDIWYLSYMNSIYLCAHFGTQGKMARHGAMIKLSAAYTAICIVAFLISIPYWKMLGLIK</sequence>
<feature type="transmembrane region" description="Helical" evidence="5">
    <location>
        <begin position="365"/>
        <end position="396"/>
    </location>
</feature>
<feature type="transmembrane region" description="Helical" evidence="5">
    <location>
        <begin position="181"/>
        <end position="202"/>
    </location>
</feature>
<reference evidence="6" key="1">
    <citation type="submission" date="2016-04" db="EMBL/GenBank/DDBJ databases">
        <authorList>
            <person name="Evans L.H."/>
            <person name="Alamgir A."/>
            <person name="Owens N."/>
            <person name="Weber N.D."/>
            <person name="Virtaneva K."/>
            <person name="Barbian K."/>
            <person name="Babar A."/>
            <person name="Rosenke K."/>
        </authorList>
    </citation>
    <scope>NUCLEOTIDE SEQUENCE</scope>
    <source>
        <strain evidence="6">92-2</strain>
    </source>
</reference>
<name>A0A212JZI0_9BACT</name>
<dbReference type="Pfam" id="PF00939">
    <property type="entry name" value="Na_sulph_symp"/>
    <property type="match status" value="1"/>
</dbReference>
<feature type="transmembrane region" description="Helical" evidence="5">
    <location>
        <begin position="12"/>
        <end position="33"/>
    </location>
</feature>
<dbReference type="RefSeq" id="WP_192112673.1">
    <property type="nucleotide sequence ID" value="NZ_CABUEN010000003.1"/>
</dbReference>
<dbReference type="GO" id="GO:0005886">
    <property type="term" value="C:plasma membrane"/>
    <property type="evidence" value="ECO:0007669"/>
    <property type="project" value="TreeGrafter"/>
</dbReference>
<dbReference type="GO" id="GO:0008514">
    <property type="term" value="F:organic anion transmembrane transporter activity"/>
    <property type="evidence" value="ECO:0007669"/>
    <property type="project" value="UniProtKB-ARBA"/>
</dbReference>
<dbReference type="GO" id="GO:1905039">
    <property type="term" value="P:carboxylic acid transmembrane transport"/>
    <property type="evidence" value="ECO:0007669"/>
    <property type="project" value="UniProtKB-ARBA"/>
</dbReference>
<gene>
    <name evidence="6" type="ORF">KM92DES2_11981</name>
</gene>
<evidence type="ECO:0000256" key="5">
    <source>
        <dbReference type="SAM" id="Phobius"/>
    </source>
</evidence>
<feature type="transmembrane region" description="Helical" evidence="5">
    <location>
        <begin position="222"/>
        <end position="245"/>
    </location>
</feature>
<keyword evidence="3 5" id="KW-1133">Transmembrane helix</keyword>